<keyword evidence="2" id="KW-1133">Transmembrane helix</keyword>
<keyword evidence="2" id="KW-0472">Membrane</keyword>
<sequence length="897" mass="100111">MNRQTRRNVLVHLQRWWQQCTSVPQRRQPMALVALMLVVVVGVTIRPAVSANALPESHHASLSQPSEPPPQQSQQSQQQYAGGNVSSLLSQGHQLYQIGKLSDALSHWRQAAESDNQPLRQALSWSYVSLAAQDLGDWQQADSAIARSLSLLADHPESEEANHMRAQVLNVQGRLSLKKGQPETAWEIWEQAETTYERSNDWLGKVGAQINQAQALQTMGLYRRASLKLEEVVDDLQDQPDSALKAIALESLGNVFQTAGSLEQSRQYLNESIALSERIGDQAAATATLFSLANTLRLIGDTEAAIQTYERVEAQSLRAPLQLKAQINRFSLLLSDQQWQAAQNLLPNVYNQLKSLPASRESIYSRVNLVESLLSNSETGSNAAHQPMSWLPVDKIATLLSESAQQAESLQDTRAQSLALGELSKVYGHIEQWTDSQVLSQSALQLAQVGNAQDIAYRWQQQLGKAYYAQSNLDAAITSYTEAVETLNQVRRDLLATNSDVQYSFKKTVEPVYRELVHLLLLPDAPTQKSLLQAREAIEALQLAELENYFKSACIDSSAEYIDRLDSEAAVLYPIVLSDRVEVVLSLPDLSLQHYRTWQTEETTNQTIGELFQYLNPALSTRKRLGLSRQVYDWVVAPAEAVLNKNNIKTLVFVLDGRFRSIPMAALYDGEKYLLQKYNIALTPGLKLLGPHFQNPKPLAALMLGITEARDGFSALPGVKSELEQISARVNAEVLFDEDFTKANLSHEIDRVPFPILHLATHGQFSSDREKTFLLAWDQRITLSDLDDLLRSRRQQSEPIELMVLSACQTAEGDDRAALGLAGMALRSGARSTLATLWAVNDESTAALMAEFYQFLEDTDLSKAEALRLAQIKILQNPKFSHPYYWSPFVLIGNWLS</sequence>
<dbReference type="InterPro" id="IPR024983">
    <property type="entry name" value="CHAT_dom"/>
</dbReference>
<evidence type="ECO:0000313" key="5">
    <source>
        <dbReference type="Proteomes" id="UP000050465"/>
    </source>
</evidence>
<dbReference type="InterPro" id="IPR011990">
    <property type="entry name" value="TPR-like_helical_dom_sf"/>
</dbReference>
<feature type="region of interest" description="Disordered" evidence="1">
    <location>
        <begin position="56"/>
        <end position="83"/>
    </location>
</feature>
<dbReference type="Proteomes" id="UP000050465">
    <property type="component" value="Unassembled WGS sequence"/>
</dbReference>
<reference evidence="4 5" key="1">
    <citation type="submission" date="2015-09" db="EMBL/GenBank/DDBJ databases">
        <title>Identification and resolution of microdiversity through metagenomic sequencing of parallel consortia.</title>
        <authorList>
            <person name="Nelson W.C."/>
            <person name="Romine M.F."/>
            <person name="Lindemann S.R."/>
        </authorList>
    </citation>
    <scope>NUCLEOTIDE SEQUENCE [LARGE SCALE GENOMIC DNA]</scope>
    <source>
        <strain evidence="4">Ana</strain>
    </source>
</reference>
<gene>
    <name evidence="4" type="ORF">HLUCCA11_09925</name>
</gene>
<dbReference type="SUPFAM" id="SSF48452">
    <property type="entry name" value="TPR-like"/>
    <property type="match status" value="3"/>
</dbReference>
<dbReference type="Pfam" id="PF13424">
    <property type="entry name" value="TPR_12"/>
    <property type="match status" value="1"/>
</dbReference>
<evidence type="ECO:0000313" key="4">
    <source>
        <dbReference type="EMBL" id="KPQ35559.1"/>
    </source>
</evidence>
<dbReference type="EMBL" id="LJZR01000011">
    <property type="protein sequence ID" value="KPQ35559.1"/>
    <property type="molecule type" value="Genomic_DNA"/>
</dbReference>
<evidence type="ECO:0000256" key="1">
    <source>
        <dbReference type="SAM" id="MobiDB-lite"/>
    </source>
</evidence>
<proteinExistence type="predicted"/>
<dbReference type="PATRIC" id="fig|1666911.3.peg.5310"/>
<feature type="transmembrane region" description="Helical" evidence="2">
    <location>
        <begin position="31"/>
        <end position="49"/>
    </location>
</feature>
<name>A0A0P7YWX3_9CYAN</name>
<dbReference type="Gene3D" id="1.25.40.10">
    <property type="entry name" value="Tetratricopeptide repeat domain"/>
    <property type="match status" value="3"/>
</dbReference>
<dbReference type="AlphaFoldDB" id="A0A0P7YWX3"/>
<organism evidence="4 5">
    <name type="scientific">Phormidesmis priestleyi Ana</name>
    <dbReference type="NCBI Taxonomy" id="1666911"/>
    <lineage>
        <taxon>Bacteria</taxon>
        <taxon>Bacillati</taxon>
        <taxon>Cyanobacteriota</taxon>
        <taxon>Cyanophyceae</taxon>
        <taxon>Leptolyngbyales</taxon>
        <taxon>Leptolyngbyaceae</taxon>
        <taxon>Phormidesmis</taxon>
    </lineage>
</organism>
<evidence type="ECO:0000256" key="2">
    <source>
        <dbReference type="SAM" id="Phobius"/>
    </source>
</evidence>
<dbReference type="STRING" id="1666911.HLUCCA11_09925"/>
<feature type="domain" description="CHAT" evidence="3">
    <location>
        <begin position="627"/>
        <end position="894"/>
    </location>
</feature>
<comment type="caution">
    <text evidence="4">The sequence shown here is derived from an EMBL/GenBank/DDBJ whole genome shotgun (WGS) entry which is preliminary data.</text>
</comment>
<accession>A0A0P7YWX3</accession>
<dbReference type="SMART" id="SM00028">
    <property type="entry name" value="TPR"/>
    <property type="match status" value="6"/>
</dbReference>
<dbReference type="Pfam" id="PF12770">
    <property type="entry name" value="CHAT"/>
    <property type="match status" value="1"/>
</dbReference>
<protein>
    <recommendedName>
        <fullName evidence="3">CHAT domain-containing protein</fullName>
    </recommendedName>
</protein>
<dbReference type="PANTHER" id="PTHR10098">
    <property type="entry name" value="RAPSYN-RELATED"/>
    <property type="match status" value="1"/>
</dbReference>
<keyword evidence="2" id="KW-0812">Transmembrane</keyword>
<dbReference type="InterPro" id="IPR019734">
    <property type="entry name" value="TPR_rpt"/>
</dbReference>
<dbReference type="PANTHER" id="PTHR10098:SF112">
    <property type="entry name" value="SLR0380 PROTEIN"/>
    <property type="match status" value="1"/>
</dbReference>
<evidence type="ECO:0000259" key="3">
    <source>
        <dbReference type="Pfam" id="PF12770"/>
    </source>
</evidence>